<feature type="transmembrane region" description="Helical" evidence="1">
    <location>
        <begin position="59"/>
        <end position="78"/>
    </location>
</feature>
<evidence type="ECO:0000313" key="2">
    <source>
        <dbReference type="EMBL" id="UNK47324.1"/>
    </source>
</evidence>
<protein>
    <recommendedName>
        <fullName evidence="4">DUF202 domain-containing protein</fullName>
    </recommendedName>
</protein>
<proteinExistence type="predicted"/>
<dbReference type="Proteomes" id="UP000829069">
    <property type="component" value="Chromosome"/>
</dbReference>
<keyword evidence="1" id="KW-1133">Transmembrane helix</keyword>
<dbReference type="EMBL" id="CP093326">
    <property type="protein sequence ID" value="UNK47324.1"/>
    <property type="molecule type" value="Genomic_DNA"/>
</dbReference>
<name>A0ABY3WAG3_9MICC</name>
<reference evidence="2 3" key="1">
    <citation type="submission" date="2022-03" db="EMBL/GenBank/DDBJ databases">
        <title>Isotopic signatures of nitrous oxide derived from detoxification processes.</title>
        <authorList>
            <person name="Behrendt U."/>
            <person name="Buchen C."/>
            <person name="Well R."/>
            <person name="Ulrich A."/>
            <person name="Rohe L."/>
            <person name="Kolb S."/>
            <person name="Schloter M."/>
            <person name="Horn M.A."/>
            <person name="Augustin J."/>
        </authorList>
    </citation>
    <scope>NUCLEOTIDE SEQUENCE [LARGE SCALE GENOMIC DNA]</scope>
    <source>
        <strain evidence="2 3">S4-C24</strain>
    </source>
</reference>
<keyword evidence="1" id="KW-0472">Membrane</keyword>
<evidence type="ECO:0008006" key="4">
    <source>
        <dbReference type="Google" id="ProtNLM"/>
    </source>
</evidence>
<organism evidence="2 3">
    <name type="scientific">Arthrobacter sulfonylureivorans</name>
    <dbReference type="NCBI Taxonomy" id="2486855"/>
    <lineage>
        <taxon>Bacteria</taxon>
        <taxon>Bacillati</taxon>
        <taxon>Actinomycetota</taxon>
        <taxon>Actinomycetes</taxon>
        <taxon>Micrococcales</taxon>
        <taxon>Micrococcaceae</taxon>
        <taxon>Arthrobacter</taxon>
    </lineage>
</organism>
<evidence type="ECO:0000313" key="3">
    <source>
        <dbReference type="Proteomes" id="UP000829069"/>
    </source>
</evidence>
<accession>A0ABY3WAG3</accession>
<gene>
    <name evidence="2" type="ORF">MNQ99_08305</name>
</gene>
<sequence>MAILRGQRAIGRAMGEAMRSAARSDSSRSHRRSFIVFALGSLATFSVAARATHHLGGPLWLAGTFLAIGILLALYYLYRQLSRWRREKNYR</sequence>
<evidence type="ECO:0000256" key="1">
    <source>
        <dbReference type="SAM" id="Phobius"/>
    </source>
</evidence>
<keyword evidence="3" id="KW-1185">Reference proteome</keyword>
<keyword evidence="1" id="KW-0812">Transmembrane</keyword>
<dbReference type="RefSeq" id="WP_241915085.1">
    <property type="nucleotide sequence ID" value="NZ_CP093326.1"/>
</dbReference>